<name>D5H6F3_SALRM</name>
<sequence>MFGRCHLSAAWSRLLAHELLTHEENVRPLQENIHPLQDSSHTGTSRGYFRRRGSTQDIIDWGMCPYPSLRGRFHLWSRHCLTKSRYEATES</sequence>
<evidence type="ECO:0000313" key="1">
    <source>
        <dbReference type="EMBL" id="CBH23608.1"/>
    </source>
</evidence>
<protein>
    <submittedName>
        <fullName evidence="1">Uncharacterized protein</fullName>
    </submittedName>
</protein>
<organism evidence="1 2">
    <name type="scientific">Salinibacter ruber (strain M8)</name>
    <dbReference type="NCBI Taxonomy" id="761659"/>
    <lineage>
        <taxon>Bacteria</taxon>
        <taxon>Pseudomonadati</taxon>
        <taxon>Rhodothermota</taxon>
        <taxon>Rhodothermia</taxon>
        <taxon>Rhodothermales</taxon>
        <taxon>Salinibacteraceae</taxon>
        <taxon>Salinibacter</taxon>
    </lineage>
</organism>
<dbReference type="EMBL" id="FP565814">
    <property type="protein sequence ID" value="CBH23608.1"/>
    <property type="molecule type" value="Genomic_DNA"/>
</dbReference>
<gene>
    <name evidence="1" type="ordered locus">SRM_00687</name>
</gene>
<proteinExistence type="predicted"/>
<dbReference type="HOGENOM" id="CLU_2425204_0_0_10"/>
<reference evidence="2" key="2">
    <citation type="submission" date="2010-04" db="EMBL/GenBank/DDBJ databases">
        <title>Genome sequence of Salinibacter ruber M8.</title>
        <authorList>
            <consortium name="Genoscope"/>
        </authorList>
    </citation>
    <scope>NUCLEOTIDE SEQUENCE [LARGE SCALE GENOMIC DNA]</scope>
    <source>
        <strain evidence="2">M8</strain>
    </source>
</reference>
<reference evidence="1 2" key="1">
    <citation type="journal article" date="2010" name="ISME J.">
        <title>Fine-scale evolution: genomic, phenotypic and ecological differentiation in two coexisting Salinibacter ruber strains.</title>
        <authorList>
            <person name="Pena A."/>
            <person name="Teeling H."/>
            <person name="Huerta-Cepas J."/>
            <person name="Santos F."/>
            <person name="Yarza P."/>
            <person name="Brito-Echeverria J."/>
            <person name="Lucio M."/>
            <person name="Schmitt-Kopplin P."/>
            <person name="Meseguer I."/>
            <person name="Schenowitz C."/>
            <person name="Dossat C."/>
            <person name="Barbe V."/>
            <person name="Dopazo J."/>
            <person name="Rossello-Mora R."/>
            <person name="Schuler M."/>
            <person name="Glockner F.O."/>
            <person name="Amann R."/>
            <person name="Gabaldon T."/>
            <person name="Anton J."/>
        </authorList>
    </citation>
    <scope>NUCLEOTIDE SEQUENCE [LARGE SCALE GENOMIC DNA]</scope>
    <source>
        <strain evidence="1 2">M8</strain>
    </source>
</reference>
<evidence type="ECO:0000313" key="2">
    <source>
        <dbReference type="Proteomes" id="UP000000933"/>
    </source>
</evidence>
<dbReference type="KEGG" id="srm:SRM_00687"/>
<dbReference type="Proteomes" id="UP000000933">
    <property type="component" value="Chromosome"/>
</dbReference>
<dbReference type="AlphaFoldDB" id="D5H6F3"/>
<accession>D5H6F3</accession>